<evidence type="ECO:0000259" key="4">
    <source>
        <dbReference type="PROSITE" id="PS50987"/>
    </source>
</evidence>
<dbReference type="PROSITE" id="PS50987">
    <property type="entry name" value="HTH_ARSR_2"/>
    <property type="match status" value="1"/>
</dbReference>
<dbReference type="Pfam" id="PF12840">
    <property type="entry name" value="HTH_20"/>
    <property type="match status" value="1"/>
</dbReference>
<dbReference type="GO" id="GO:0003677">
    <property type="term" value="F:DNA binding"/>
    <property type="evidence" value="ECO:0007669"/>
    <property type="project" value="UniProtKB-KW"/>
</dbReference>
<evidence type="ECO:0000256" key="1">
    <source>
        <dbReference type="ARBA" id="ARBA00023015"/>
    </source>
</evidence>
<dbReference type="SUPFAM" id="SSF46785">
    <property type="entry name" value="Winged helix' DNA-binding domain"/>
    <property type="match status" value="1"/>
</dbReference>
<proteinExistence type="predicted"/>
<dbReference type="EMBL" id="VCLA01000120">
    <property type="protein sequence ID" value="MQT01309.1"/>
    <property type="molecule type" value="Genomic_DNA"/>
</dbReference>
<keyword evidence="6" id="KW-1185">Reference proteome</keyword>
<dbReference type="InterPro" id="IPR036388">
    <property type="entry name" value="WH-like_DNA-bd_sf"/>
</dbReference>
<dbReference type="OrthoDB" id="3460651at2"/>
<evidence type="ECO:0000313" key="6">
    <source>
        <dbReference type="Proteomes" id="UP000419138"/>
    </source>
</evidence>
<dbReference type="PANTHER" id="PTHR43132">
    <property type="entry name" value="ARSENICAL RESISTANCE OPERON REPRESSOR ARSR-RELATED"/>
    <property type="match status" value="1"/>
</dbReference>
<feature type="domain" description="HTH arsR-type" evidence="4">
    <location>
        <begin position="247"/>
        <end position="336"/>
    </location>
</feature>
<dbReference type="CDD" id="cd00090">
    <property type="entry name" value="HTH_ARSR"/>
    <property type="match status" value="1"/>
</dbReference>
<name>A0A646KGA4_STRJU</name>
<keyword evidence="2" id="KW-0238">DNA-binding</keyword>
<dbReference type="SMART" id="SM00418">
    <property type="entry name" value="HTH_ARSR"/>
    <property type="match status" value="1"/>
</dbReference>
<evidence type="ECO:0000256" key="3">
    <source>
        <dbReference type="ARBA" id="ARBA00023163"/>
    </source>
</evidence>
<comment type="caution">
    <text evidence="5">The sequence shown here is derived from an EMBL/GenBank/DDBJ whole genome shotgun (WGS) entry which is preliminary data.</text>
</comment>
<dbReference type="RefSeq" id="WP_153481671.1">
    <property type="nucleotide sequence ID" value="NZ_JBEPDZ010000013.1"/>
</dbReference>
<dbReference type="Gene3D" id="1.10.10.10">
    <property type="entry name" value="Winged helix-like DNA-binding domain superfamily/Winged helix DNA-binding domain"/>
    <property type="match status" value="1"/>
</dbReference>
<evidence type="ECO:0000313" key="5">
    <source>
        <dbReference type="EMBL" id="MQT01309.1"/>
    </source>
</evidence>
<dbReference type="InterPro" id="IPR051011">
    <property type="entry name" value="Metal_resp_trans_reg"/>
</dbReference>
<keyword evidence="3" id="KW-0804">Transcription</keyword>
<gene>
    <name evidence="5" type="ORF">FF041_14080</name>
</gene>
<evidence type="ECO:0000256" key="2">
    <source>
        <dbReference type="ARBA" id="ARBA00023125"/>
    </source>
</evidence>
<accession>A0A646KGA4</accession>
<dbReference type="GO" id="GO:0003700">
    <property type="term" value="F:DNA-binding transcription factor activity"/>
    <property type="evidence" value="ECO:0007669"/>
    <property type="project" value="InterPro"/>
</dbReference>
<protein>
    <submittedName>
        <fullName evidence="5">Winged helix-turn-helix transcriptional regulator</fullName>
    </submittedName>
</protein>
<dbReference type="SMART" id="SM00419">
    <property type="entry name" value="HTH_CRP"/>
    <property type="match status" value="1"/>
</dbReference>
<dbReference type="Proteomes" id="UP000419138">
    <property type="component" value="Unassembled WGS sequence"/>
</dbReference>
<reference evidence="5 6" key="1">
    <citation type="submission" date="2019-05" db="EMBL/GenBank/DDBJ databases">
        <title>Comparative genomics and metabolomics analyses of clavulanic acid producing Streptomyces species provides insight into specialized metabolism and evolution of beta-lactam biosynthetic gene clusters.</title>
        <authorList>
            <person name="Moore M.A."/>
            <person name="Cruz-Morales P."/>
            <person name="Barona Gomez F."/>
            <person name="Kapil T."/>
        </authorList>
    </citation>
    <scope>NUCLEOTIDE SEQUENCE [LARGE SCALE GENOMIC DNA]</scope>
    <source>
        <strain evidence="5 6">NRRL 5741</strain>
    </source>
</reference>
<keyword evidence="1" id="KW-0805">Transcription regulation</keyword>
<dbReference type="PANTHER" id="PTHR43132:SF6">
    <property type="entry name" value="HTH-TYPE TRANSCRIPTIONAL REPRESSOR CZRA"/>
    <property type="match status" value="1"/>
</dbReference>
<organism evidence="5 6">
    <name type="scientific">Streptomyces jumonjinensis</name>
    <dbReference type="NCBI Taxonomy" id="1945"/>
    <lineage>
        <taxon>Bacteria</taxon>
        <taxon>Bacillati</taxon>
        <taxon>Actinomycetota</taxon>
        <taxon>Actinomycetes</taxon>
        <taxon>Kitasatosporales</taxon>
        <taxon>Streptomycetaceae</taxon>
        <taxon>Streptomyces</taxon>
    </lineage>
</organism>
<dbReference type="InterPro" id="IPR011991">
    <property type="entry name" value="ArsR-like_HTH"/>
</dbReference>
<dbReference type="InterPro" id="IPR036390">
    <property type="entry name" value="WH_DNA-bd_sf"/>
</dbReference>
<dbReference type="InterPro" id="IPR012318">
    <property type="entry name" value="HTH_CRP"/>
</dbReference>
<sequence length="336" mass="36253">MVQVGPAQGGTVEIEFTAEDVARTRFAVSPLWEVVASVRVLKGADDQGVHRRWAEQVRPLLAAAKVDLTPLSRLIALGAECVPSFLVPPPTTPQPSLEVELAALRATPLELLRTTTPGVQECAAELRENPGRELGRLAEVIAAYWEVALAPYWPRMLALFEGDILNRAIHFAEGGARRLFDDFGPQVTWDSGTLQLVRRSSRGRRELGGRGLLLVPSAFVWPRIFSNLGSGDWQPTLRYPPRGIGTLWEQGPQPCSDALAGVLGRTRARLLAELTAPASTTDLARRIGLSAGGVSQHLTALRAAGLVSAHRTGRVVLYARTGVGESLVGDGRRYGV</sequence>
<dbReference type="InterPro" id="IPR001845">
    <property type="entry name" value="HTH_ArsR_DNA-bd_dom"/>
</dbReference>
<dbReference type="AlphaFoldDB" id="A0A646KGA4"/>